<dbReference type="EMBL" id="JH431723">
    <property type="status" value="NOT_ANNOTATED_CDS"/>
    <property type="molecule type" value="Genomic_DNA"/>
</dbReference>
<dbReference type="EnsemblMetazoa" id="SMAR006770-RA">
    <property type="protein sequence ID" value="SMAR006770-PA"/>
    <property type="gene ID" value="SMAR006770"/>
</dbReference>
<evidence type="ECO:0000313" key="3">
    <source>
        <dbReference type="Proteomes" id="UP000014500"/>
    </source>
</evidence>
<evidence type="ECO:0000256" key="1">
    <source>
        <dbReference type="SAM" id="Phobius"/>
    </source>
</evidence>
<reference evidence="2" key="2">
    <citation type="submission" date="2015-02" db="UniProtKB">
        <authorList>
            <consortium name="EnsemblMetazoa"/>
        </authorList>
    </citation>
    <scope>IDENTIFICATION</scope>
</reference>
<dbReference type="HOGENOM" id="CLU_038630_1_0_1"/>
<feature type="transmembrane region" description="Helical" evidence="1">
    <location>
        <begin position="369"/>
        <end position="387"/>
    </location>
</feature>
<dbReference type="eggNOG" id="ENOG502RV8D">
    <property type="taxonomic scope" value="Eukaryota"/>
</dbReference>
<evidence type="ECO:0000313" key="2">
    <source>
        <dbReference type="EnsemblMetazoa" id="SMAR006770-PA"/>
    </source>
</evidence>
<organism evidence="2 3">
    <name type="scientific">Strigamia maritima</name>
    <name type="common">European centipede</name>
    <name type="synonym">Geophilus maritimus</name>
    <dbReference type="NCBI Taxonomy" id="126957"/>
    <lineage>
        <taxon>Eukaryota</taxon>
        <taxon>Metazoa</taxon>
        <taxon>Ecdysozoa</taxon>
        <taxon>Arthropoda</taxon>
        <taxon>Myriapoda</taxon>
        <taxon>Chilopoda</taxon>
        <taxon>Pleurostigmophora</taxon>
        <taxon>Geophilomorpha</taxon>
        <taxon>Linotaeniidae</taxon>
        <taxon>Strigamia</taxon>
    </lineage>
</organism>
<name>T1IZT5_STRMM</name>
<feature type="transmembrane region" description="Helical" evidence="1">
    <location>
        <begin position="150"/>
        <end position="175"/>
    </location>
</feature>
<feature type="transmembrane region" description="Helical" evidence="1">
    <location>
        <begin position="94"/>
        <end position="115"/>
    </location>
</feature>
<dbReference type="OMA" id="GFYMFRI"/>
<dbReference type="PhylomeDB" id="T1IZT5"/>
<evidence type="ECO:0008006" key="4">
    <source>
        <dbReference type="Google" id="ProtNLM"/>
    </source>
</evidence>
<keyword evidence="3" id="KW-1185">Reference proteome</keyword>
<feature type="transmembrane region" description="Helical" evidence="1">
    <location>
        <begin position="265"/>
        <end position="283"/>
    </location>
</feature>
<keyword evidence="1" id="KW-0472">Membrane</keyword>
<feature type="transmembrane region" description="Helical" evidence="1">
    <location>
        <begin position="12"/>
        <end position="29"/>
    </location>
</feature>
<accession>T1IZT5</accession>
<reference evidence="3" key="1">
    <citation type="submission" date="2011-05" db="EMBL/GenBank/DDBJ databases">
        <authorList>
            <person name="Richards S.R."/>
            <person name="Qu J."/>
            <person name="Jiang H."/>
            <person name="Jhangiani S.N."/>
            <person name="Agravi P."/>
            <person name="Goodspeed R."/>
            <person name="Gross S."/>
            <person name="Mandapat C."/>
            <person name="Jackson L."/>
            <person name="Mathew T."/>
            <person name="Pu L."/>
            <person name="Thornton R."/>
            <person name="Saada N."/>
            <person name="Wilczek-Boney K.B."/>
            <person name="Lee S."/>
            <person name="Kovar C."/>
            <person name="Wu Y."/>
            <person name="Scherer S.E."/>
            <person name="Worley K.C."/>
            <person name="Muzny D.M."/>
            <person name="Gibbs R."/>
        </authorList>
    </citation>
    <scope>NUCLEOTIDE SEQUENCE</scope>
    <source>
        <strain evidence="3">Brora</strain>
    </source>
</reference>
<keyword evidence="1" id="KW-0812">Transmembrane</keyword>
<keyword evidence="1" id="KW-1133">Transmembrane helix</keyword>
<feature type="transmembrane region" description="Helical" evidence="1">
    <location>
        <begin position="187"/>
        <end position="212"/>
    </location>
</feature>
<dbReference type="Proteomes" id="UP000014500">
    <property type="component" value="Unassembled WGS sequence"/>
</dbReference>
<feature type="transmembrane region" description="Helical" evidence="1">
    <location>
        <begin position="295"/>
        <end position="317"/>
    </location>
</feature>
<dbReference type="AlphaFoldDB" id="T1IZT5"/>
<protein>
    <recommendedName>
        <fullName evidence="4">Gustatory receptor</fullName>
    </recommendedName>
</protein>
<dbReference type="PANTHER" id="PTHR38337">
    <property type="entry name" value="AGAP010540-PA"/>
    <property type="match status" value="1"/>
</dbReference>
<dbReference type="STRING" id="126957.T1IZT5"/>
<proteinExistence type="predicted"/>
<dbReference type="PANTHER" id="PTHR38337:SF1">
    <property type="entry name" value="GUSTATORY RECEPTOR"/>
    <property type="match status" value="1"/>
</dbReference>
<sequence>MILHPRTWKCLNILYITFVTLNIIYSNVYETVFCEGQVATYTQAVPLKTTTTNDKPTTVHSNNGDDWWPHHYDLTTATLDADQPKKTVALCHELTIYAIPNTLHVLAFIIGFWYFRIKENEELDALMETIFLQAHYMFGAQEKLIRNSKLFLCAGMVWIALILIVSGLSIAAYGIPELIFQKFNIRLSGLIISLASIQFLGKVYVSCTYIALIVNYSIQCEFITWAIKSICLQLHERNLNLKDLMHEILRLKQLISKVNGSLSKLASLCVTNFALKVIIGFSILITTDQECAFGWIYRIMFPLVWAPVMMFPLIQAARVTKTGEKLRQIACELRVFGYKDSDLCDLDSLILFVSSAKLRAKLFSMPIKPSYLISTFAVISFVLLLLFQTNVIRTTL</sequence>